<dbReference type="GO" id="GO:0016787">
    <property type="term" value="F:hydrolase activity"/>
    <property type="evidence" value="ECO:0007669"/>
    <property type="project" value="UniProtKB-UniRule"/>
</dbReference>
<dbReference type="RefSeq" id="WP_188427989.1">
    <property type="nucleotide sequence ID" value="NZ_BAABKH010000010.1"/>
</dbReference>
<dbReference type="InterPro" id="IPR027417">
    <property type="entry name" value="P-loop_NTPase"/>
</dbReference>
<dbReference type="InterPro" id="IPR014016">
    <property type="entry name" value="UvrD-like_ATP-bd"/>
</dbReference>
<dbReference type="GO" id="GO:0043138">
    <property type="term" value="F:3'-5' DNA helicase activity"/>
    <property type="evidence" value="ECO:0007669"/>
    <property type="project" value="TreeGrafter"/>
</dbReference>
<keyword evidence="1 5" id="KW-0547">Nucleotide-binding</keyword>
<dbReference type="InterPro" id="IPR000212">
    <property type="entry name" value="DNA_helicase_UvrD/REP"/>
</dbReference>
<name>A0A917BET8_9MICO</name>
<dbReference type="Pfam" id="PF00580">
    <property type="entry name" value="UvrD-helicase"/>
    <property type="match status" value="1"/>
</dbReference>
<dbReference type="PANTHER" id="PTHR11070">
    <property type="entry name" value="UVRD / RECB / PCRA DNA HELICASE FAMILY MEMBER"/>
    <property type="match status" value="1"/>
</dbReference>
<evidence type="ECO:0000313" key="8">
    <source>
        <dbReference type="Proteomes" id="UP000605670"/>
    </source>
</evidence>
<reference evidence="7" key="2">
    <citation type="submission" date="2020-09" db="EMBL/GenBank/DDBJ databases">
        <authorList>
            <person name="Sun Q."/>
            <person name="Zhou Y."/>
        </authorList>
    </citation>
    <scope>NUCLEOTIDE SEQUENCE</scope>
    <source>
        <strain evidence="7">CGMCC 1.12160</strain>
    </source>
</reference>
<proteinExistence type="predicted"/>
<dbReference type="EMBL" id="BMEM01000001">
    <property type="protein sequence ID" value="GGF40082.1"/>
    <property type="molecule type" value="Genomic_DNA"/>
</dbReference>
<evidence type="ECO:0000313" key="7">
    <source>
        <dbReference type="EMBL" id="GGF40082.1"/>
    </source>
</evidence>
<sequence length="756" mass="83400">MVEQGELAKEQAHFDTAWDAREKSRQLLQGAWEAAGGPNKVRALVKRNGELKAKQLGGPEEAVAFGRFDRDGETLYIGNHCIANEDRDLLVINWQADAANAYYAATVQEPLGVERKRTYATTRNQIDTYTDTLFEHLARSLEELTGPEQWGVDDAILDDLEAGRTGLMRDIVQTIHASQNELIRSPIDQLLIVQGGPGTGKTAIALHRISWLLFNYRDRLQPADCLVIGPNPTFTRYIREVLPGLGDQDVRHADLRSLGPQRGVGAAEDRRVSRLKGDARMADLLRHALWQRVGLAEKAERLTLGAEGLGPSAEREEIEREIDRLRQGTYNDGRTSFRRFLQDQVARRSRSVVTAATIDNALERVWPQATPQSFLRDLFASRERMLAAAGAVEKDFTVSEIRRLLRAPQEKLSLEAWSDADVALLDELDYLLNGRPTTFGHVVVDEAQDLSPMQLRSIRRRSRSGSMTVVGDIAQSTGSWARDSWDDVRQGLGSDLPTVVEELSLGYRVPRQVYEFAAQLLPVAAPLVTPPRVVRDGPQDPELIETASEDLALVAVRAARHHAGNGQFVGLICCDELRDSVVEQFRAHGISYSDASTGEIGKSINLASPVEAKGLEFDAVVIVDPAAIVRSSDRGHRLLYVALTRTTRFLTVVHDGVALPIEPMSPDSGLDEAPQVLTIASPPETATEERLTDVVAKEGRADRRAIPPSSRAVDRLTRSAAREIAAEVRDALQPSTYRNFLVALCEELGVDLDGTS</sequence>
<feature type="binding site" evidence="5">
    <location>
        <begin position="195"/>
        <end position="202"/>
    </location>
    <ligand>
        <name>ATP</name>
        <dbReference type="ChEBI" id="CHEBI:30616"/>
    </ligand>
</feature>
<accession>A0A917BET8</accession>
<evidence type="ECO:0000259" key="6">
    <source>
        <dbReference type="PROSITE" id="PS51198"/>
    </source>
</evidence>
<keyword evidence="2 5" id="KW-0378">Hydrolase</keyword>
<dbReference type="Pfam" id="PF13538">
    <property type="entry name" value="UvrD_C_2"/>
    <property type="match status" value="1"/>
</dbReference>
<gene>
    <name evidence="7" type="ORF">GCM10011366_04620</name>
</gene>
<dbReference type="AlphaFoldDB" id="A0A917BET8"/>
<dbReference type="GO" id="GO:0005829">
    <property type="term" value="C:cytosol"/>
    <property type="evidence" value="ECO:0007669"/>
    <property type="project" value="TreeGrafter"/>
</dbReference>
<dbReference type="SUPFAM" id="SSF52540">
    <property type="entry name" value="P-loop containing nucleoside triphosphate hydrolases"/>
    <property type="match status" value="1"/>
</dbReference>
<protein>
    <submittedName>
        <fullName evidence="7">DNA helicase</fullName>
    </submittedName>
</protein>
<comment type="caution">
    <text evidence="7">The sequence shown here is derived from an EMBL/GenBank/DDBJ whole genome shotgun (WGS) entry which is preliminary data.</text>
</comment>
<organism evidence="7 8">
    <name type="scientific">Ornithinimicrobium tianjinense</name>
    <dbReference type="NCBI Taxonomy" id="1195761"/>
    <lineage>
        <taxon>Bacteria</taxon>
        <taxon>Bacillati</taxon>
        <taxon>Actinomycetota</taxon>
        <taxon>Actinomycetes</taxon>
        <taxon>Micrococcales</taxon>
        <taxon>Ornithinimicrobiaceae</taxon>
        <taxon>Ornithinimicrobium</taxon>
    </lineage>
</organism>
<dbReference type="Gene3D" id="3.40.50.300">
    <property type="entry name" value="P-loop containing nucleotide triphosphate hydrolases"/>
    <property type="match status" value="2"/>
</dbReference>
<keyword evidence="3 5" id="KW-0347">Helicase</keyword>
<dbReference type="GO" id="GO:0003677">
    <property type="term" value="F:DNA binding"/>
    <property type="evidence" value="ECO:0007669"/>
    <property type="project" value="InterPro"/>
</dbReference>
<dbReference type="InterPro" id="IPR027785">
    <property type="entry name" value="UvrD-like_helicase_C"/>
</dbReference>
<dbReference type="PROSITE" id="PS51198">
    <property type="entry name" value="UVRD_HELICASE_ATP_BIND"/>
    <property type="match status" value="1"/>
</dbReference>
<keyword evidence="4 5" id="KW-0067">ATP-binding</keyword>
<evidence type="ECO:0000256" key="1">
    <source>
        <dbReference type="ARBA" id="ARBA00022741"/>
    </source>
</evidence>
<dbReference type="Proteomes" id="UP000605670">
    <property type="component" value="Unassembled WGS sequence"/>
</dbReference>
<dbReference type="GO" id="GO:0005524">
    <property type="term" value="F:ATP binding"/>
    <property type="evidence" value="ECO:0007669"/>
    <property type="project" value="UniProtKB-UniRule"/>
</dbReference>
<reference evidence="7" key="1">
    <citation type="journal article" date="2014" name="Int. J. Syst. Evol. Microbiol.">
        <title>Complete genome sequence of Corynebacterium casei LMG S-19264T (=DSM 44701T), isolated from a smear-ripened cheese.</title>
        <authorList>
            <consortium name="US DOE Joint Genome Institute (JGI-PGF)"/>
            <person name="Walter F."/>
            <person name="Albersmeier A."/>
            <person name="Kalinowski J."/>
            <person name="Ruckert C."/>
        </authorList>
    </citation>
    <scope>NUCLEOTIDE SEQUENCE</scope>
    <source>
        <strain evidence="7">CGMCC 1.12160</strain>
    </source>
</reference>
<feature type="domain" description="UvrD-like helicase ATP-binding" evidence="6">
    <location>
        <begin position="174"/>
        <end position="510"/>
    </location>
</feature>
<evidence type="ECO:0000256" key="5">
    <source>
        <dbReference type="PROSITE-ProRule" id="PRU00560"/>
    </source>
</evidence>
<evidence type="ECO:0000256" key="2">
    <source>
        <dbReference type="ARBA" id="ARBA00022801"/>
    </source>
</evidence>
<evidence type="ECO:0000256" key="4">
    <source>
        <dbReference type="ARBA" id="ARBA00022840"/>
    </source>
</evidence>
<dbReference type="PANTHER" id="PTHR11070:SF45">
    <property type="entry name" value="DNA 3'-5' HELICASE"/>
    <property type="match status" value="1"/>
</dbReference>
<evidence type="ECO:0000256" key="3">
    <source>
        <dbReference type="ARBA" id="ARBA00022806"/>
    </source>
</evidence>
<keyword evidence="8" id="KW-1185">Reference proteome</keyword>
<dbReference type="GO" id="GO:0000725">
    <property type="term" value="P:recombinational repair"/>
    <property type="evidence" value="ECO:0007669"/>
    <property type="project" value="TreeGrafter"/>
</dbReference>